<feature type="domain" description="RNA-binding S4" evidence="2">
    <location>
        <begin position="185"/>
        <end position="242"/>
    </location>
</feature>
<dbReference type="EMBL" id="RZNX01000001">
    <property type="protein sequence ID" value="RUT36365.1"/>
    <property type="molecule type" value="Genomic_DNA"/>
</dbReference>
<dbReference type="PANTHER" id="PTHR13633">
    <property type="entry name" value="MITOCHONDRIAL TRANSCRIPTION RESCUE FACTOR 1"/>
    <property type="match status" value="1"/>
</dbReference>
<dbReference type="AlphaFoldDB" id="A0A3S1E2D1"/>
<reference evidence="3 4" key="1">
    <citation type="submission" date="2018-12" db="EMBL/GenBank/DDBJ databases">
        <authorList>
            <person name="Sun L."/>
            <person name="Chen Z."/>
        </authorList>
    </citation>
    <scope>NUCLEOTIDE SEQUENCE [LARGE SCALE GENOMIC DNA]</scope>
    <source>
        <strain evidence="3 4">3-5-3</strain>
    </source>
</reference>
<gene>
    <name evidence="3" type="ORF">EJP77_05145</name>
</gene>
<dbReference type="InterPro" id="IPR048443">
    <property type="entry name" value="RqcP2_N"/>
</dbReference>
<dbReference type="PROSITE" id="PS50889">
    <property type="entry name" value="S4"/>
    <property type="match status" value="1"/>
</dbReference>
<evidence type="ECO:0000256" key="1">
    <source>
        <dbReference type="PROSITE-ProRule" id="PRU00182"/>
    </source>
</evidence>
<dbReference type="InterPro" id="IPR036986">
    <property type="entry name" value="S4_RNA-bd_sf"/>
</dbReference>
<organism evidence="3 4">
    <name type="scientific">Paenibacillus zeisoli</name>
    <dbReference type="NCBI Taxonomy" id="2496267"/>
    <lineage>
        <taxon>Bacteria</taxon>
        <taxon>Bacillati</taxon>
        <taxon>Bacillota</taxon>
        <taxon>Bacilli</taxon>
        <taxon>Bacillales</taxon>
        <taxon>Paenibacillaceae</taxon>
        <taxon>Paenibacillus</taxon>
    </lineage>
</organism>
<dbReference type="InterPro" id="IPR002942">
    <property type="entry name" value="S4_RNA-bd"/>
</dbReference>
<dbReference type="InterPro" id="IPR012677">
    <property type="entry name" value="Nucleotide-bd_a/b_plait_sf"/>
</dbReference>
<dbReference type="OrthoDB" id="9812787at2"/>
<dbReference type="Pfam" id="PF21278">
    <property type="entry name" value="YlmH_1st"/>
    <property type="match status" value="1"/>
</dbReference>
<evidence type="ECO:0000313" key="3">
    <source>
        <dbReference type="EMBL" id="RUT36365.1"/>
    </source>
</evidence>
<proteinExistence type="predicted"/>
<dbReference type="InterPro" id="IPR040591">
    <property type="entry name" value="RqcP2_RBD"/>
</dbReference>
<dbReference type="Gene3D" id="3.30.1370.160">
    <property type="match status" value="1"/>
</dbReference>
<dbReference type="CDD" id="cd00165">
    <property type="entry name" value="S4"/>
    <property type="match status" value="1"/>
</dbReference>
<dbReference type="PANTHER" id="PTHR13633:SF3">
    <property type="entry name" value="MITOCHONDRIAL TRANSCRIPTION RESCUE FACTOR 1"/>
    <property type="match status" value="1"/>
</dbReference>
<dbReference type="GO" id="GO:0003723">
    <property type="term" value="F:RNA binding"/>
    <property type="evidence" value="ECO:0007669"/>
    <property type="project" value="UniProtKB-KW"/>
</dbReference>
<comment type="caution">
    <text evidence="3">The sequence shown here is derived from an EMBL/GenBank/DDBJ whole genome shotgun (WGS) entry which is preliminary data.</text>
</comment>
<dbReference type="Proteomes" id="UP000272464">
    <property type="component" value="Unassembled WGS sequence"/>
</dbReference>
<name>A0A3S1E2D1_9BACL</name>
<dbReference type="Gene3D" id="3.10.290.10">
    <property type="entry name" value="RNA-binding S4 domain"/>
    <property type="match status" value="1"/>
</dbReference>
<dbReference type="SUPFAM" id="SSF55174">
    <property type="entry name" value="Alpha-L RNA-binding motif"/>
    <property type="match status" value="1"/>
</dbReference>
<sequence length="261" mass="29983">MMKIDIYEHFRPEERMFVDRAWEWIVGAGEYHEVKLTDFLDPRQCFILESLARRNPDVSVRQDGGYEGAERVRALIAPSYRDLSYEPMKLKVLNISSLDQKLDNLEHGDYMGALLSLGLKRDKIGDIHVLEDGCNVIVAEETADYLRANLRQVHRVNVYTEIKELNELRVTSPNLDSMVLTVASLRLDGIVSDVYRLSRSKVLIPIKAGRCRINWRTEEDPSKNLKEGDIVSLQGFGRFKVLELDGVTKKGRFRVKIGKFV</sequence>
<accession>A0A3S1E2D1</accession>
<keyword evidence="4" id="KW-1185">Reference proteome</keyword>
<protein>
    <submittedName>
        <fullName evidence="3">RNA-binding protein</fullName>
    </submittedName>
</protein>
<dbReference type="Pfam" id="PF17774">
    <property type="entry name" value="YlmH_RBD"/>
    <property type="match status" value="1"/>
</dbReference>
<evidence type="ECO:0000313" key="4">
    <source>
        <dbReference type="Proteomes" id="UP000272464"/>
    </source>
</evidence>
<evidence type="ECO:0000259" key="2">
    <source>
        <dbReference type="SMART" id="SM00363"/>
    </source>
</evidence>
<dbReference type="SMART" id="SM00363">
    <property type="entry name" value="S4"/>
    <property type="match status" value="1"/>
</dbReference>
<keyword evidence="1" id="KW-0694">RNA-binding</keyword>
<dbReference type="Gene3D" id="3.30.70.330">
    <property type="match status" value="1"/>
</dbReference>